<accession>A0AAC9NAW5</accession>
<dbReference type="SUPFAM" id="SSF51126">
    <property type="entry name" value="Pectin lyase-like"/>
    <property type="match status" value="1"/>
</dbReference>
<dbReference type="GO" id="GO:0016837">
    <property type="term" value="F:carbon-oxygen lyase activity, acting on polysaccharides"/>
    <property type="evidence" value="ECO:0007669"/>
    <property type="project" value="TreeGrafter"/>
</dbReference>
<reference evidence="5 6" key="1">
    <citation type="submission" date="2016-10" db="EMBL/GenBank/DDBJ databases">
        <title>Whole genome sequence of hyper active fibrinolysis bacterium Bacillus pumilus strain VV3 isolated from fermented rice.</title>
        <authorList>
            <person name="Mariadas V.A."/>
            <person name="Vijayaraghavan P."/>
            <person name="Dhandapani V."/>
        </authorList>
    </citation>
    <scope>NUCLEOTIDE SEQUENCE [LARGE SCALE GENOMIC DNA]</scope>
    <source>
        <strain evidence="5 6">VV3</strain>
    </source>
</reference>
<dbReference type="RefSeq" id="WP_008355451.1">
    <property type="nucleotide sequence ID" value="NZ_AMSH01000004.1"/>
</dbReference>
<dbReference type="Pfam" id="PF07602">
    <property type="entry name" value="DUF1565"/>
    <property type="match status" value="1"/>
</dbReference>
<evidence type="ECO:0000259" key="4">
    <source>
        <dbReference type="Pfam" id="PF07602"/>
    </source>
</evidence>
<evidence type="ECO:0000313" key="6">
    <source>
        <dbReference type="Proteomes" id="UP000177709"/>
    </source>
</evidence>
<gene>
    <name evidence="5" type="ORF">BK049_09435</name>
</gene>
<dbReference type="GO" id="GO:0005576">
    <property type="term" value="C:extracellular region"/>
    <property type="evidence" value="ECO:0007669"/>
    <property type="project" value="UniProtKB-SubCell"/>
</dbReference>
<evidence type="ECO:0000256" key="1">
    <source>
        <dbReference type="ARBA" id="ARBA00004613"/>
    </source>
</evidence>
<dbReference type="PANTHER" id="PTHR40088:SF2">
    <property type="entry name" value="SECRETED SUGAR HYDROLASE"/>
    <property type="match status" value="1"/>
</dbReference>
<dbReference type="InterPro" id="IPR006626">
    <property type="entry name" value="PbH1"/>
</dbReference>
<dbReference type="EMBL" id="CP017786">
    <property type="protein sequence ID" value="AOZ88881.1"/>
    <property type="molecule type" value="Genomic_DNA"/>
</dbReference>
<dbReference type="AlphaFoldDB" id="A0AAC9NAW5"/>
<dbReference type="InterPro" id="IPR011050">
    <property type="entry name" value="Pectin_lyase_fold/virulence"/>
</dbReference>
<keyword evidence="3" id="KW-0732">Signal</keyword>
<evidence type="ECO:0000256" key="3">
    <source>
        <dbReference type="ARBA" id="ARBA00022729"/>
    </source>
</evidence>
<evidence type="ECO:0000313" key="5">
    <source>
        <dbReference type="EMBL" id="AOZ88881.1"/>
    </source>
</evidence>
<organism evidence="5 6">
    <name type="scientific">Bacillus xiamenensis</name>
    <dbReference type="NCBI Taxonomy" id="1178537"/>
    <lineage>
        <taxon>Bacteria</taxon>
        <taxon>Bacillati</taxon>
        <taxon>Bacillota</taxon>
        <taxon>Bacilli</taxon>
        <taxon>Bacillales</taxon>
        <taxon>Bacillaceae</taxon>
        <taxon>Bacillus</taxon>
    </lineage>
</organism>
<dbReference type="PROSITE" id="PS51257">
    <property type="entry name" value="PROKAR_LIPOPROTEIN"/>
    <property type="match status" value="1"/>
</dbReference>
<sequence length="483" mass="53319">MKRIIPGILLIVFMIVISFGCQAMTEKAGAKQGTTYYVAVNGNDKNSGTKSKPFRTLKKAASMAKAGVTIYIRGGTYKEKLIVRHSGTKKAPVVFQAYGTEKPVISGRSFKGNQADGGLVNIDQKSYITLKGVTVGHIKTNKEDVTPVGMLITGSGKGVKLLNNRVYDIQTTHKNGNAHGIAVYGTKAPAAIEDIEIKGNIVEKLKLGFSEALVLNGNVKTFRVTHNTVRHTDNIGIDLIGFENVAPSKKYDQVRNGVVSRNKVYDITSVGNPAYGKDISAGGIYVDGGKDIVIDHNITHHNDLGIEVTSEHKGKTADRIRIEHNQVYLNRYTGISIGGYDKKRGGTTNTTISHNILYKNDTAGLEGGQLLMQYRSVNNRITNNIMTASASHYLVVNLYKVNQKNTFQKNVYDDRKGAKASQWVWRGKWMEGYKTYRSKSGQDKGSAHLNPQYVNEKKYDFRLKASSPATKIFRKMEIKPQNH</sequence>
<dbReference type="Gene3D" id="2.160.20.10">
    <property type="entry name" value="Single-stranded right-handed beta-helix, Pectin lyase-like"/>
    <property type="match status" value="1"/>
</dbReference>
<proteinExistence type="predicted"/>
<dbReference type="InterPro" id="IPR011459">
    <property type="entry name" value="DUF1565"/>
</dbReference>
<dbReference type="SMART" id="SM00710">
    <property type="entry name" value="PbH1"/>
    <property type="match status" value="6"/>
</dbReference>
<comment type="subcellular location">
    <subcellularLocation>
        <location evidence="1">Secreted</location>
    </subcellularLocation>
</comment>
<dbReference type="InterPro" id="IPR012334">
    <property type="entry name" value="Pectin_lyas_fold"/>
</dbReference>
<dbReference type="PANTHER" id="PTHR40088">
    <property type="entry name" value="PECTATE LYASE (EUROFUNG)"/>
    <property type="match status" value="1"/>
</dbReference>
<dbReference type="InterPro" id="IPR052052">
    <property type="entry name" value="Polysaccharide_Lyase_9"/>
</dbReference>
<protein>
    <recommendedName>
        <fullName evidence="4">DUF1565 domain-containing protein</fullName>
    </recommendedName>
</protein>
<keyword evidence="2" id="KW-0964">Secreted</keyword>
<evidence type="ECO:0000256" key="2">
    <source>
        <dbReference type="ARBA" id="ARBA00022525"/>
    </source>
</evidence>
<feature type="domain" description="DUF1565" evidence="4">
    <location>
        <begin position="40"/>
        <end position="80"/>
    </location>
</feature>
<name>A0AAC9NAW5_9BACI</name>
<dbReference type="Proteomes" id="UP000177709">
    <property type="component" value="Chromosome"/>
</dbReference>
<dbReference type="KEGG" id="bxi:BK049_09435"/>